<dbReference type="InterPro" id="IPR051717">
    <property type="entry name" value="MFS_MFSD6"/>
</dbReference>
<proteinExistence type="inferred from homology"/>
<evidence type="ECO:0000313" key="8">
    <source>
        <dbReference type="Proteomes" id="UP000268093"/>
    </source>
</evidence>
<comment type="caution">
    <text evidence="7">The sequence shown here is derived from an EMBL/GenBank/DDBJ whole genome shotgun (WGS) entry which is preliminary data.</text>
</comment>
<gene>
    <name evidence="7" type="ORF">BC936DRAFT_144578</name>
</gene>
<keyword evidence="3" id="KW-0812">Transmembrane</keyword>
<evidence type="ECO:0000259" key="6">
    <source>
        <dbReference type="Pfam" id="PF12832"/>
    </source>
</evidence>
<keyword evidence="4" id="KW-1133">Transmembrane helix</keyword>
<organism evidence="7 8">
    <name type="scientific">Jimgerdemannia flammicorona</name>
    <dbReference type="NCBI Taxonomy" id="994334"/>
    <lineage>
        <taxon>Eukaryota</taxon>
        <taxon>Fungi</taxon>
        <taxon>Fungi incertae sedis</taxon>
        <taxon>Mucoromycota</taxon>
        <taxon>Mucoromycotina</taxon>
        <taxon>Endogonomycetes</taxon>
        <taxon>Endogonales</taxon>
        <taxon>Endogonaceae</taxon>
        <taxon>Jimgerdemannia</taxon>
    </lineage>
</organism>
<keyword evidence="5" id="KW-0472">Membrane</keyword>
<comment type="subcellular location">
    <subcellularLocation>
        <location evidence="1">Membrane</location>
        <topology evidence="1">Multi-pass membrane protein</topology>
    </subcellularLocation>
</comment>
<dbReference type="Proteomes" id="UP000268093">
    <property type="component" value="Unassembled WGS sequence"/>
</dbReference>
<evidence type="ECO:0000256" key="5">
    <source>
        <dbReference type="ARBA" id="ARBA00023136"/>
    </source>
</evidence>
<comment type="similarity">
    <text evidence="2">Belongs to the major facilitator superfamily. MFSD6 family.</text>
</comment>
<dbReference type="InterPro" id="IPR036259">
    <property type="entry name" value="MFS_trans_sf"/>
</dbReference>
<dbReference type="PANTHER" id="PTHR16172">
    <property type="entry name" value="MAJOR FACILITATOR SUPERFAMILY DOMAIN-CONTAINING PROTEIN 6-LIKE"/>
    <property type="match status" value="1"/>
</dbReference>
<evidence type="ECO:0000256" key="3">
    <source>
        <dbReference type="ARBA" id="ARBA00022692"/>
    </source>
</evidence>
<protein>
    <submittedName>
        <fullName evidence="7">Major facilitator superfamily domain-containing protein</fullName>
    </submittedName>
</protein>
<evidence type="ECO:0000256" key="2">
    <source>
        <dbReference type="ARBA" id="ARBA00005241"/>
    </source>
</evidence>
<feature type="domain" description="Major facilitator superfamily associated" evidence="6">
    <location>
        <begin position="237"/>
        <end position="294"/>
    </location>
</feature>
<evidence type="ECO:0000256" key="4">
    <source>
        <dbReference type="ARBA" id="ARBA00022989"/>
    </source>
</evidence>
<evidence type="ECO:0000313" key="7">
    <source>
        <dbReference type="EMBL" id="RUP51909.1"/>
    </source>
</evidence>
<dbReference type="AlphaFoldDB" id="A0A433DM43"/>
<dbReference type="GO" id="GO:0016020">
    <property type="term" value="C:membrane"/>
    <property type="evidence" value="ECO:0007669"/>
    <property type="project" value="UniProtKB-SubCell"/>
</dbReference>
<accession>A0A433DM43</accession>
<dbReference type="Pfam" id="PF12832">
    <property type="entry name" value="MFS_1_like"/>
    <property type="match status" value="2"/>
</dbReference>
<dbReference type="SUPFAM" id="SSF103473">
    <property type="entry name" value="MFS general substrate transporter"/>
    <property type="match status" value="1"/>
</dbReference>
<dbReference type="EMBL" id="RBNI01000336">
    <property type="protein sequence ID" value="RUP51909.1"/>
    <property type="molecule type" value="Genomic_DNA"/>
</dbReference>
<sequence length="357" mass="38864">MSDDNHLTQISSKRLFGTISCGLTAAILGLLIDAFHTVQISFLIYAIAISAFLVLIFRTPPNEFSPSGLATTRSLSSNQEGIPFIQDPLDTDSEQGELTFAITDSDGEDNPHDSDHDAVLVKSSRNTTTPHFGAALANLLTHPPFIFFLFITFLMGVGRSAASNFLFLYLETLGASRSLMGLNHLCGISLEVMCFQMSDRLLKTVGSFFFAPLDLLFTSPSYSIHSPPPQPHPHRRFALFWSGGAHFVTNITPLDLQTTAVGVYSGIYYGIGGGLGGIVGGAVYNSYGPAALYRCIAALATLTFLVYWIGEPVIVGREWRLWGPRRYRRVVKPRSGVEEGLEDEAELGMGLVAMADE</sequence>
<name>A0A433DM43_9FUNG</name>
<dbReference type="OrthoDB" id="515887at2759"/>
<evidence type="ECO:0000256" key="1">
    <source>
        <dbReference type="ARBA" id="ARBA00004141"/>
    </source>
</evidence>
<reference evidence="7 8" key="1">
    <citation type="journal article" date="2018" name="New Phytol.">
        <title>Phylogenomics of Endogonaceae and evolution of mycorrhizas within Mucoromycota.</title>
        <authorList>
            <person name="Chang Y."/>
            <person name="Desiro A."/>
            <person name="Na H."/>
            <person name="Sandor L."/>
            <person name="Lipzen A."/>
            <person name="Clum A."/>
            <person name="Barry K."/>
            <person name="Grigoriev I.V."/>
            <person name="Martin F.M."/>
            <person name="Stajich J.E."/>
            <person name="Smith M.E."/>
            <person name="Bonito G."/>
            <person name="Spatafora J.W."/>
        </authorList>
    </citation>
    <scope>NUCLEOTIDE SEQUENCE [LARGE SCALE GENOMIC DNA]</scope>
    <source>
        <strain evidence="7 8">GMNB39</strain>
    </source>
</reference>
<dbReference type="PANTHER" id="PTHR16172:SF41">
    <property type="entry name" value="MAJOR FACILITATOR SUPERFAMILY DOMAIN-CONTAINING PROTEIN 6-LIKE"/>
    <property type="match status" value="1"/>
</dbReference>
<feature type="domain" description="Major facilitator superfamily associated" evidence="6">
    <location>
        <begin position="9"/>
        <end position="208"/>
    </location>
</feature>
<dbReference type="Gene3D" id="1.20.1250.20">
    <property type="entry name" value="MFS general substrate transporter like domains"/>
    <property type="match status" value="1"/>
</dbReference>
<dbReference type="InterPro" id="IPR024989">
    <property type="entry name" value="MFS_assoc_dom"/>
</dbReference>
<keyword evidence="8" id="KW-1185">Reference proteome</keyword>